<evidence type="ECO:0000313" key="2">
    <source>
        <dbReference type="EMBL" id="GFU38734.1"/>
    </source>
</evidence>
<reference evidence="2" key="1">
    <citation type="submission" date="2020-08" db="EMBL/GenBank/DDBJ databases">
        <title>Multicomponent nature underlies the extraordinary mechanical properties of spider dragline silk.</title>
        <authorList>
            <person name="Kono N."/>
            <person name="Nakamura H."/>
            <person name="Mori M."/>
            <person name="Yoshida Y."/>
            <person name="Ohtoshi R."/>
            <person name="Malay A.D."/>
            <person name="Moran D.A.P."/>
            <person name="Tomita M."/>
            <person name="Numata K."/>
            <person name="Arakawa K."/>
        </authorList>
    </citation>
    <scope>NUCLEOTIDE SEQUENCE</scope>
</reference>
<evidence type="ECO:0000313" key="3">
    <source>
        <dbReference type="Proteomes" id="UP000887013"/>
    </source>
</evidence>
<keyword evidence="3" id="KW-1185">Reference proteome</keyword>
<dbReference type="EMBL" id="BMAW01035193">
    <property type="protein sequence ID" value="GFU38734.1"/>
    <property type="molecule type" value="Genomic_DNA"/>
</dbReference>
<accession>A0A8X6QZH2</accession>
<evidence type="ECO:0000256" key="1">
    <source>
        <dbReference type="SAM" id="MobiDB-lite"/>
    </source>
</evidence>
<proteinExistence type="predicted"/>
<gene>
    <name evidence="2" type="ORF">NPIL_307981</name>
</gene>
<organism evidence="2 3">
    <name type="scientific">Nephila pilipes</name>
    <name type="common">Giant wood spider</name>
    <name type="synonym">Nephila maculata</name>
    <dbReference type="NCBI Taxonomy" id="299642"/>
    <lineage>
        <taxon>Eukaryota</taxon>
        <taxon>Metazoa</taxon>
        <taxon>Ecdysozoa</taxon>
        <taxon>Arthropoda</taxon>
        <taxon>Chelicerata</taxon>
        <taxon>Arachnida</taxon>
        <taxon>Araneae</taxon>
        <taxon>Araneomorphae</taxon>
        <taxon>Entelegynae</taxon>
        <taxon>Araneoidea</taxon>
        <taxon>Nephilidae</taxon>
        <taxon>Nephila</taxon>
    </lineage>
</organism>
<feature type="region of interest" description="Disordered" evidence="1">
    <location>
        <begin position="50"/>
        <end position="71"/>
    </location>
</feature>
<dbReference type="Proteomes" id="UP000887013">
    <property type="component" value="Unassembled WGS sequence"/>
</dbReference>
<dbReference type="AlphaFoldDB" id="A0A8X6QZH2"/>
<comment type="caution">
    <text evidence="2">The sequence shown here is derived from an EMBL/GenBank/DDBJ whole genome shotgun (WGS) entry which is preliminary data.</text>
</comment>
<name>A0A8X6QZH2_NEPPI</name>
<sequence>MLIGAIFYYKDILRLFESPRIYAGNKLRKRDAARGLPSSALFREKRLRAKTACPTEGQENNDDDDNADKGWLREAEDVSGVKFSDYIPSGQDVAIS</sequence>
<protein>
    <submittedName>
        <fullName evidence="2">Uncharacterized protein</fullName>
    </submittedName>
</protein>